<dbReference type="RefSeq" id="WP_205009052.1">
    <property type="nucleotide sequence ID" value="NZ_JAFBEH010000006.1"/>
</dbReference>
<evidence type="ECO:0000313" key="1">
    <source>
        <dbReference type="EMBL" id="MBM7642202.1"/>
    </source>
</evidence>
<name>A0ABS2PS41_9STRE</name>
<dbReference type="EMBL" id="JAFBEH010000006">
    <property type="protein sequence ID" value="MBM7642202.1"/>
    <property type="molecule type" value="Genomic_DNA"/>
</dbReference>
<gene>
    <name evidence="1" type="ORF">JOC28_000495</name>
</gene>
<evidence type="ECO:0000313" key="2">
    <source>
        <dbReference type="Proteomes" id="UP000697472"/>
    </source>
</evidence>
<accession>A0ABS2PS41</accession>
<dbReference type="Pfam" id="PF09709">
    <property type="entry name" value="Cas_Csd1"/>
    <property type="match status" value="1"/>
</dbReference>
<reference evidence="1 2" key="1">
    <citation type="submission" date="2021-01" db="EMBL/GenBank/DDBJ databases">
        <title>Genomic Encyclopedia of Type Strains, Phase IV (KMG-IV): sequencing the most valuable type-strain genomes for metagenomic binning, comparative biology and taxonomic classification.</title>
        <authorList>
            <person name="Goeker M."/>
        </authorList>
    </citation>
    <scope>NUCLEOTIDE SEQUENCE [LARGE SCALE GENOMIC DNA]</scope>
    <source>
        <strain evidence="1 2">DSM 27382</strain>
    </source>
</reference>
<dbReference type="NCBIfam" id="TIGR01863">
    <property type="entry name" value="cas_Csd1"/>
    <property type="match status" value="1"/>
</dbReference>
<protein>
    <submittedName>
        <fullName evidence="1">CRISPR-associated protein Csd1</fullName>
    </submittedName>
</protein>
<keyword evidence="2" id="KW-1185">Reference proteome</keyword>
<dbReference type="Proteomes" id="UP000697472">
    <property type="component" value="Unassembled WGS sequence"/>
</dbReference>
<organism evidence="1 2">
    <name type="scientific">Streptococcus loxodontisalivarius</name>
    <dbReference type="NCBI Taxonomy" id="1349415"/>
    <lineage>
        <taxon>Bacteria</taxon>
        <taxon>Bacillati</taxon>
        <taxon>Bacillota</taxon>
        <taxon>Bacilli</taxon>
        <taxon>Lactobacillales</taxon>
        <taxon>Streptococcaceae</taxon>
        <taxon>Streptococcus</taxon>
    </lineage>
</organism>
<comment type="caution">
    <text evidence="1">The sequence shown here is derived from an EMBL/GenBank/DDBJ whole genome shotgun (WGS) entry which is preliminary data.</text>
</comment>
<dbReference type="InterPro" id="IPR010144">
    <property type="entry name" value="CRISPR-assoc_prot_Csd1-typ"/>
</dbReference>
<proteinExistence type="predicted"/>
<sequence>MDFFTSLLNAYEKAEEIGLVDQRMGDNEPVLLPIYHNNKIIKKTDFFINIFLDNNGCFYKAERIEEGANIIFPITFESSNRTSTKIAPHPITDSWYYVMYSELRQDKQHVYLENLNNWITQTKSSNVKRFLEFIYNFVRAPKSVELVLKSAFGQDCQIFQEFNDEENKFHSAEIVYGENKKTIVLSKVNLTFTIMNYDGFKNISVSNFKELHNDHLKVIKQINTENIGICNISGKEDRIISLHRSIGGPFGKAKLISKSDGNKFAYQGDRFSTNKDDVDIIKIGYETSEKIHLMIKYLLENKNSSTWLGSSQYLINWFSDDLVNNSQLDIVKPVFDDLFEDDEDEEDTQVLIRPSEENREIGSSFIKGKKLFGSDATYYIAVLNKTSNGRIALKYFRSLQVSQLLKNLEAWQENYSWEIWTKAGNYKLKTPIINDIISVAYGVDRERYLEVDNDRFKSDQYQQLVTALIDGKSIPGTVVKKLEDNIRQRQKYSKRWKQVQQVSLGILHKQNGEEFSSMLDHTNQNRSYLFGRLLAIYELTEHLRYKLEGSDSGRITNAERYWTAYTGQPTKIMMLLENKIQPYAETLKLNRPGSWNKLSKEKEEIMELLNPLLETKSMEESLDYRFFFGYYAEKKFYYTKQNMEVAESEE</sequence>